<dbReference type="AlphaFoldDB" id="A0AAD4ZGU0"/>
<dbReference type="EMBL" id="JAJFAZ020000002">
    <property type="protein sequence ID" value="KAI5345021.1"/>
    <property type="molecule type" value="Genomic_DNA"/>
</dbReference>
<keyword evidence="2" id="KW-1185">Reference proteome</keyword>
<evidence type="ECO:0000313" key="2">
    <source>
        <dbReference type="Proteomes" id="UP001054821"/>
    </source>
</evidence>
<name>A0AAD4ZGU0_PRUDU</name>
<gene>
    <name evidence="1" type="ORF">L3X38_012898</name>
</gene>
<dbReference type="Proteomes" id="UP001054821">
    <property type="component" value="Chromosome 2"/>
</dbReference>
<evidence type="ECO:0000313" key="1">
    <source>
        <dbReference type="EMBL" id="KAI5345021.1"/>
    </source>
</evidence>
<comment type="caution">
    <text evidence="1">The sequence shown here is derived from an EMBL/GenBank/DDBJ whole genome shotgun (WGS) entry which is preliminary data.</text>
</comment>
<sequence length="138" mass="15358">MSAFECAPSTPFPSAFSCPTLPDPTSSMASASPGFKFSAHWLTESPAIMKDASFKRFRLQDFAPLGRDDGGMDQSDQIPPMLEVNFKDKLLSSSCFEYTEGMEKDGFSIESGDYEVKDSPYGPSIRFSEHVKNKIYRQ</sequence>
<accession>A0AAD4ZGU0</accession>
<proteinExistence type="predicted"/>
<reference evidence="1 2" key="1">
    <citation type="journal article" date="2022" name="G3 (Bethesda)">
        <title>Whole-genome sequence and methylome profiling of the almond [Prunus dulcis (Mill.) D.A. Webb] cultivar 'Nonpareil'.</title>
        <authorList>
            <person name="D'Amico-Willman K.M."/>
            <person name="Ouma W.Z."/>
            <person name="Meulia T."/>
            <person name="Sideli G.M."/>
            <person name="Gradziel T.M."/>
            <person name="Fresnedo-Ramirez J."/>
        </authorList>
    </citation>
    <scope>NUCLEOTIDE SEQUENCE [LARGE SCALE GENOMIC DNA]</scope>
    <source>
        <strain evidence="1">Clone GOH B32 T37-40</strain>
    </source>
</reference>
<protein>
    <submittedName>
        <fullName evidence="1">Uncharacterized protein</fullName>
    </submittedName>
</protein>
<organism evidence="1 2">
    <name type="scientific">Prunus dulcis</name>
    <name type="common">Almond</name>
    <name type="synonym">Amygdalus dulcis</name>
    <dbReference type="NCBI Taxonomy" id="3755"/>
    <lineage>
        <taxon>Eukaryota</taxon>
        <taxon>Viridiplantae</taxon>
        <taxon>Streptophyta</taxon>
        <taxon>Embryophyta</taxon>
        <taxon>Tracheophyta</taxon>
        <taxon>Spermatophyta</taxon>
        <taxon>Magnoliopsida</taxon>
        <taxon>eudicotyledons</taxon>
        <taxon>Gunneridae</taxon>
        <taxon>Pentapetalae</taxon>
        <taxon>rosids</taxon>
        <taxon>fabids</taxon>
        <taxon>Rosales</taxon>
        <taxon>Rosaceae</taxon>
        <taxon>Amygdaloideae</taxon>
        <taxon>Amygdaleae</taxon>
        <taxon>Prunus</taxon>
    </lineage>
</organism>